<feature type="transmembrane region" description="Helical" evidence="2">
    <location>
        <begin position="211"/>
        <end position="232"/>
    </location>
</feature>
<feature type="transmembrane region" description="Helical" evidence="2">
    <location>
        <begin position="37"/>
        <end position="58"/>
    </location>
</feature>
<dbReference type="eggNOG" id="COG3371">
    <property type="taxonomic scope" value="Bacteria"/>
</dbReference>
<dbReference type="AlphaFoldDB" id="A0A1Z1W5N5"/>
<feature type="transmembrane region" description="Helical" evidence="2">
    <location>
        <begin position="78"/>
        <end position="100"/>
    </location>
</feature>
<evidence type="ECO:0008006" key="5">
    <source>
        <dbReference type="Google" id="ProtNLM"/>
    </source>
</evidence>
<sequence length="238" mass="23922">MTTTQLTARATATSAATTSTSTSSPTPSTIASGPVRALLAAGAVATPLWTVAAVTQALTRDGFDLTRHPFSMLANGSLGWIQIINFLVVGALFIAAAAGLRRALHGGGGGIWVPRLVRVVGVGMVAAGVFVADPGDGFPAGTPAGRPESMSWHGTLHLVAGSVTFFALIAACLVLGRRFGRAADRRSAVACRAAAVAVVLGNGWAMSGGPAGSLTLAVGVIAGMGCVSWVAARYRRGL</sequence>
<organism evidence="3 4">
    <name type="scientific">Streptomyces alboflavus</name>
    <dbReference type="NCBI Taxonomy" id="67267"/>
    <lineage>
        <taxon>Bacteria</taxon>
        <taxon>Bacillati</taxon>
        <taxon>Actinomycetota</taxon>
        <taxon>Actinomycetes</taxon>
        <taxon>Kitasatosporales</taxon>
        <taxon>Streptomycetaceae</taxon>
        <taxon>Streptomyces</taxon>
    </lineage>
</organism>
<accession>A0A1Z1W5N5</accession>
<dbReference type="RefSeq" id="WP_087883042.1">
    <property type="nucleotide sequence ID" value="NZ_CP021748.1"/>
</dbReference>
<reference evidence="3 4" key="1">
    <citation type="submission" date="2017-05" db="EMBL/GenBank/DDBJ databases">
        <title>Streptomyces alboflavus Genome sequencing and assembly.</title>
        <authorList>
            <person name="Wang Y."/>
            <person name="Du B."/>
            <person name="Ding Y."/>
            <person name="Liu H."/>
            <person name="Hou Q."/>
            <person name="Liu K."/>
            <person name="Wang C."/>
            <person name="Yao L."/>
        </authorList>
    </citation>
    <scope>NUCLEOTIDE SEQUENCE [LARGE SCALE GENOMIC DNA]</scope>
    <source>
        <strain evidence="3 4">MDJK44</strain>
    </source>
</reference>
<dbReference type="OrthoDB" id="8159487at2"/>
<gene>
    <name evidence="3" type="ORF">SMD44_01077</name>
</gene>
<dbReference type="Pfam" id="PF06197">
    <property type="entry name" value="DUF998"/>
    <property type="match status" value="1"/>
</dbReference>
<keyword evidence="2" id="KW-1133">Transmembrane helix</keyword>
<keyword evidence="4" id="KW-1185">Reference proteome</keyword>
<dbReference type="Proteomes" id="UP000195880">
    <property type="component" value="Chromosome"/>
</dbReference>
<dbReference type="EMBL" id="CP021748">
    <property type="protein sequence ID" value="ARX81679.1"/>
    <property type="molecule type" value="Genomic_DNA"/>
</dbReference>
<protein>
    <recommendedName>
        <fullName evidence="5">DUF998 domain-containing protein</fullName>
    </recommendedName>
</protein>
<evidence type="ECO:0000313" key="4">
    <source>
        <dbReference type="Proteomes" id="UP000195880"/>
    </source>
</evidence>
<proteinExistence type="predicted"/>
<feature type="transmembrane region" description="Helical" evidence="2">
    <location>
        <begin position="187"/>
        <end position="205"/>
    </location>
</feature>
<feature type="transmembrane region" description="Helical" evidence="2">
    <location>
        <begin position="152"/>
        <end position="175"/>
    </location>
</feature>
<dbReference type="STRING" id="67267.GCA_000716675_01112"/>
<name>A0A1Z1W5N5_9ACTN</name>
<evidence type="ECO:0000313" key="3">
    <source>
        <dbReference type="EMBL" id="ARX81679.1"/>
    </source>
</evidence>
<dbReference type="KEGG" id="salf:SMD44_01077"/>
<evidence type="ECO:0000256" key="1">
    <source>
        <dbReference type="SAM" id="MobiDB-lite"/>
    </source>
</evidence>
<feature type="region of interest" description="Disordered" evidence="1">
    <location>
        <begin position="1"/>
        <end position="29"/>
    </location>
</feature>
<keyword evidence="2" id="KW-0812">Transmembrane</keyword>
<feature type="transmembrane region" description="Helical" evidence="2">
    <location>
        <begin position="112"/>
        <end position="132"/>
    </location>
</feature>
<dbReference type="InterPro" id="IPR009339">
    <property type="entry name" value="DUF998"/>
</dbReference>
<keyword evidence="2" id="KW-0472">Membrane</keyword>
<evidence type="ECO:0000256" key="2">
    <source>
        <dbReference type="SAM" id="Phobius"/>
    </source>
</evidence>